<dbReference type="Pfam" id="PF07526">
    <property type="entry name" value="POX"/>
    <property type="match status" value="1"/>
</dbReference>
<keyword evidence="12" id="KW-1185">Reference proteome</keyword>
<dbReference type="Gene3D" id="1.10.10.60">
    <property type="entry name" value="Homeodomain-like"/>
    <property type="match status" value="1"/>
</dbReference>
<dbReference type="GO" id="GO:0005634">
    <property type="term" value="C:nucleus"/>
    <property type="evidence" value="ECO:0007669"/>
    <property type="project" value="UniProtKB-SubCell"/>
</dbReference>
<dbReference type="PANTHER" id="PTHR11850">
    <property type="entry name" value="HOMEOBOX PROTEIN TRANSCRIPTION FACTORS"/>
    <property type="match status" value="1"/>
</dbReference>
<reference evidence="11 12" key="1">
    <citation type="journal article" date="2021" name="Nat. Commun.">
        <title>Incipient diploidization of the medicinal plant Perilla within 10,000 years.</title>
        <authorList>
            <person name="Zhang Y."/>
            <person name="Shen Q."/>
            <person name="Leng L."/>
            <person name="Zhang D."/>
            <person name="Chen S."/>
            <person name="Shi Y."/>
            <person name="Ning Z."/>
            <person name="Chen S."/>
        </authorList>
    </citation>
    <scope>NUCLEOTIDE SEQUENCE [LARGE SCALE GENOMIC DNA]</scope>
    <source>
        <strain evidence="12">cv. PC099</strain>
    </source>
</reference>
<dbReference type="PROSITE" id="PS50071">
    <property type="entry name" value="HOMEOBOX_2"/>
    <property type="match status" value="1"/>
</dbReference>
<evidence type="ECO:0000313" key="12">
    <source>
        <dbReference type="Proteomes" id="UP001190926"/>
    </source>
</evidence>
<dbReference type="SMART" id="SM00574">
    <property type="entry name" value="POX"/>
    <property type="match status" value="1"/>
</dbReference>
<comment type="subcellular location">
    <subcellularLocation>
        <location evidence="1 8">Nucleus</location>
    </subcellularLocation>
</comment>
<dbReference type="Proteomes" id="UP001190926">
    <property type="component" value="Unassembled WGS sequence"/>
</dbReference>
<evidence type="ECO:0000256" key="4">
    <source>
        <dbReference type="ARBA" id="ARBA00023125"/>
    </source>
</evidence>
<evidence type="ECO:0000313" key="11">
    <source>
        <dbReference type="EMBL" id="KAH6832024.1"/>
    </source>
</evidence>
<proteinExistence type="inferred from homology"/>
<organism evidence="11 12">
    <name type="scientific">Perilla frutescens var. hirtella</name>
    <name type="common">Perilla citriodora</name>
    <name type="synonym">Perilla setoyensis</name>
    <dbReference type="NCBI Taxonomy" id="608512"/>
    <lineage>
        <taxon>Eukaryota</taxon>
        <taxon>Viridiplantae</taxon>
        <taxon>Streptophyta</taxon>
        <taxon>Embryophyta</taxon>
        <taxon>Tracheophyta</taxon>
        <taxon>Spermatophyta</taxon>
        <taxon>Magnoliopsida</taxon>
        <taxon>eudicotyledons</taxon>
        <taxon>Gunneridae</taxon>
        <taxon>Pentapetalae</taxon>
        <taxon>asterids</taxon>
        <taxon>lamiids</taxon>
        <taxon>Lamiales</taxon>
        <taxon>Lamiaceae</taxon>
        <taxon>Nepetoideae</taxon>
        <taxon>Elsholtzieae</taxon>
        <taxon>Perilla</taxon>
    </lineage>
</organism>
<feature type="region of interest" description="Disordered" evidence="9">
    <location>
        <begin position="461"/>
        <end position="486"/>
    </location>
</feature>
<protein>
    <submittedName>
        <fullName evidence="11">BEL1-like homeodomain 3</fullName>
    </submittedName>
</protein>
<dbReference type="EMBL" id="SDAM02000079">
    <property type="protein sequence ID" value="KAH6832024.1"/>
    <property type="molecule type" value="Genomic_DNA"/>
</dbReference>
<gene>
    <name evidence="11" type="ORF">C2S53_004104</name>
</gene>
<evidence type="ECO:0000256" key="3">
    <source>
        <dbReference type="ARBA" id="ARBA00023015"/>
    </source>
</evidence>
<comment type="caution">
    <text evidence="11">The sequence shown here is derived from an EMBL/GenBank/DDBJ whole genome shotgun (WGS) entry which is preliminary data.</text>
</comment>
<evidence type="ECO:0000256" key="6">
    <source>
        <dbReference type="ARBA" id="ARBA00023163"/>
    </source>
</evidence>
<evidence type="ECO:0000256" key="1">
    <source>
        <dbReference type="ARBA" id="ARBA00004123"/>
    </source>
</evidence>
<feature type="DNA-binding region" description="Homeobox" evidence="8">
    <location>
        <begin position="389"/>
        <end position="451"/>
    </location>
</feature>
<dbReference type="InterPro" id="IPR008422">
    <property type="entry name" value="KN_HD"/>
</dbReference>
<name>A0AAD4JES1_PERFH</name>
<keyword evidence="7 8" id="KW-0539">Nucleus</keyword>
<comment type="similarity">
    <text evidence="2">Belongs to the TALE/BELL homeobox family.</text>
</comment>
<evidence type="ECO:0000256" key="5">
    <source>
        <dbReference type="ARBA" id="ARBA00023155"/>
    </source>
</evidence>
<keyword evidence="5 8" id="KW-0371">Homeobox</keyword>
<dbReference type="GO" id="GO:0003677">
    <property type="term" value="F:DNA binding"/>
    <property type="evidence" value="ECO:0007669"/>
    <property type="project" value="UniProtKB-UniRule"/>
</dbReference>
<dbReference type="InterPro" id="IPR001356">
    <property type="entry name" value="HD"/>
</dbReference>
<accession>A0AAD4JES1</accession>
<dbReference type="GO" id="GO:0006355">
    <property type="term" value="P:regulation of DNA-templated transcription"/>
    <property type="evidence" value="ECO:0007669"/>
    <property type="project" value="InterPro"/>
</dbReference>
<evidence type="ECO:0000259" key="10">
    <source>
        <dbReference type="PROSITE" id="PS50071"/>
    </source>
</evidence>
<keyword evidence="3" id="KW-0805">Transcription regulation</keyword>
<evidence type="ECO:0000256" key="8">
    <source>
        <dbReference type="PROSITE-ProRule" id="PRU00108"/>
    </source>
</evidence>
<feature type="domain" description="Homeobox" evidence="10">
    <location>
        <begin position="387"/>
        <end position="450"/>
    </location>
</feature>
<dbReference type="InterPro" id="IPR050224">
    <property type="entry name" value="TALE_homeobox"/>
</dbReference>
<dbReference type="InterPro" id="IPR009057">
    <property type="entry name" value="Homeodomain-like_sf"/>
</dbReference>
<dbReference type="Pfam" id="PF05920">
    <property type="entry name" value="Homeobox_KN"/>
    <property type="match status" value="1"/>
</dbReference>
<evidence type="ECO:0000256" key="9">
    <source>
        <dbReference type="SAM" id="MobiDB-lite"/>
    </source>
</evidence>
<sequence length="586" mass="65697">MASFYSKDEEDMIPNSYLANQRLASYSSSGNSDNSKVHVSQPSLLSYQNSMSRDQYSIGISRDEMVMQQIDMQLNNTPRNSDTSVVISDNRVLNNESMHAKSSQHFPQYHTLSLSLGSLVQLHSDLRPDTNSNLCLLSSSDMQSGAEFSQNDLNNVQYACFGMSRDTVQYGAMSEFQNLTSSKDTCFVPSIQQEQIYIGRLCNSTYLNATQDLLDELVNVHRAPNKPMVTVHNIKGLGQIGHLGAGVTKDGASAELQESNINNGCRDISPSECLQDLRNKHMKLLGMLDEVVRRFKQYEHQMQAVVSSFEMVAGRGAALPYTLVPLQTISRRFRCVRDAIKKQIKATQRSLEEHDAHSNGVGVLSRLRYVDQQLREQKALQQFGVVRQPWRPQRGLPETAVSLLRAWLFEHFLHPYPTESEKMVLARDTGLTRSQVANWFINARVRLWKPMIEEIYKEEFGEAETDSSRPSPAHGTTAGEISEQDCQGRSMSADAYALFPDNNALPNKTADENDVGTSRSQVSLVLGLQHTKKDSSKHIADGIQSKGNDDSSTSMVLDKLECYYMGLPNDHNMFSNSTYLLSDFVT</sequence>
<dbReference type="SUPFAM" id="SSF46689">
    <property type="entry name" value="Homeodomain-like"/>
    <property type="match status" value="1"/>
</dbReference>
<evidence type="ECO:0000256" key="7">
    <source>
        <dbReference type="ARBA" id="ARBA00023242"/>
    </source>
</evidence>
<evidence type="ECO:0000256" key="2">
    <source>
        <dbReference type="ARBA" id="ARBA00006454"/>
    </source>
</evidence>
<dbReference type="CDD" id="cd00086">
    <property type="entry name" value="homeodomain"/>
    <property type="match status" value="1"/>
</dbReference>
<keyword evidence="6" id="KW-0804">Transcription</keyword>
<dbReference type="AlphaFoldDB" id="A0AAD4JES1"/>
<dbReference type="InterPro" id="IPR006563">
    <property type="entry name" value="POX_dom"/>
</dbReference>
<dbReference type="SMART" id="SM00389">
    <property type="entry name" value="HOX"/>
    <property type="match status" value="1"/>
</dbReference>
<keyword evidence="4 8" id="KW-0238">DNA-binding</keyword>